<dbReference type="Pfam" id="PF15891">
    <property type="entry name" value="Nuc_deoxyri_tr2"/>
    <property type="match status" value="1"/>
</dbReference>
<feature type="chain" id="PRO_5041729256" description="Raw" evidence="2">
    <location>
        <begin position="21"/>
        <end position="709"/>
    </location>
</feature>
<dbReference type="Gene3D" id="3.40.50.450">
    <property type="match status" value="1"/>
</dbReference>
<feature type="compositionally biased region" description="Low complexity" evidence="1">
    <location>
        <begin position="571"/>
        <end position="584"/>
    </location>
</feature>
<dbReference type="AlphaFoldDB" id="A0AA85JNP1"/>
<proteinExistence type="predicted"/>
<protein>
    <recommendedName>
        <fullName evidence="5">Raw</fullName>
    </recommendedName>
</protein>
<accession>A0AA85JNP1</accession>
<reference evidence="3" key="1">
    <citation type="submission" date="2022-06" db="EMBL/GenBank/DDBJ databases">
        <authorList>
            <person name="Berger JAMES D."/>
            <person name="Berger JAMES D."/>
        </authorList>
    </citation>
    <scope>NUCLEOTIDE SEQUENCE [LARGE SCALE GENOMIC DNA]</scope>
</reference>
<organism evidence="3 4">
    <name type="scientific">Trichobilharzia regenti</name>
    <name type="common">Nasal bird schistosome</name>
    <dbReference type="NCBI Taxonomy" id="157069"/>
    <lineage>
        <taxon>Eukaryota</taxon>
        <taxon>Metazoa</taxon>
        <taxon>Spiralia</taxon>
        <taxon>Lophotrochozoa</taxon>
        <taxon>Platyhelminthes</taxon>
        <taxon>Trematoda</taxon>
        <taxon>Digenea</taxon>
        <taxon>Strigeidida</taxon>
        <taxon>Schistosomatoidea</taxon>
        <taxon>Schistosomatidae</taxon>
        <taxon>Trichobilharzia</taxon>
    </lineage>
</organism>
<dbReference type="WBParaSite" id="TREG1_47380.1">
    <property type="protein sequence ID" value="TREG1_47380.1"/>
    <property type="gene ID" value="TREG1_47380"/>
</dbReference>
<evidence type="ECO:0000313" key="3">
    <source>
        <dbReference type="Proteomes" id="UP000050795"/>
    </source>
</evidence>
<dbReference type="PANTHER" id="PTHR36300">
    <property type="entry name" value="RAW, ISOFORM A"/>
    <property type="match status" value="1"/>
</dbReference>
<dbReference type="PANTHER" id="PTHR36300:SF1">
    <property type="entry name" value="RAW, ISOFORM A"/>
    <property type="match status" value="1"/>
</dbReference>
<dbReference type="InterPro" id="IPR039470">
    <property type="entry name" value="Nuc_deoxyri_tr2"/>
</dbReference>
<feature type="region of interest" description="Disordered" evidence="1">
    <location>
        <begin position="571"/>
        <end position="599"/>
    </location>
</feature>
<dbReference type="Proteomes" id="UP000050795">
    <property type="component" value="Unassembled WGS sequence"/>
</dbReference>
<evidence type="ECO:0008006" key="5">
    <source>
        <dbReference type="Google" id="ProtNLM"/>
    </source>
</evidence>
<feature type="signal peptide" evidence="2">
    <location>
        <begin position="1"/>
        <end position="20"/>
    </location>
</feature>
<dbReference type="GO" id="GO:0005886">
    <property type="term" value="C:plasma membrane"/>
    <property type="evidence" value="ECO:0007669"/>
    <property type="project" value="TreeGrafter"/>
</dbReference>
<reference evidence="4" key="2">
    <citation type="submission" date="2023-11" db="UniProtKB">
        <authorList>
            <consortium name="WormBaseParasite"/>
        </authorList>
    </citation>
    <scope>IDENTIFICATION</scope>
</reference>
<keyword evidence="2" id="KW-0732">Signal</keyword>
<evidence type="ECO:0000256" key="1">
    <source>
        <dbReference type="SAM" id="MobiDB-lite"/>
    </source>
</evidence>
<evidence type="ECO:0000313" key="4">
    <source>
        <dbReference type="WBParaSite" id="TREG1_47380.1"/>
    </source>
</evidence>
<sequence length="709" mass="80029">MLIFTMMLGNLLQLSRSCLSNDISEVFHFFNLPLPNHPEIIGISGIFRNAKTQIGLLDVVLYAACTLDSNLLTSRQAGFGMDQYDFFLGGACNPTTWRKDVVIPILESLGLSYYNPQVDVWSPELIKLEKNAKFSSDILLFVFENWKTRGLVSLLEVIYLASQRKPLVVTVSKFEDTGPLLIAGESIDKLEYYYLEEAMNYFLQTIKRLRIPCFSDVETAVNHAVRNSHLRFKSSGNLTHEEKKSIDKIQYVSRVLRRIIGTIPKSADSQFVYEQVRQGFQSLNIELTDDRDFVKYWNKADRLDLLYSLYAEHVLNRKSPALLSNFNVYLTSKLLNNSETSESCLSNKRLVKSGESNSLIDLMESQFDERLLYSFSQPDTSSHGDSRCASIKSSTCSSSSLPPLKKPDLNNTRNTVDLKTDIYIAGISEENKHSQFLWDNRIMPKLAKVNLSHYRAIEKTVCPSIGNNEDFLNCHEDLESKQLEIRQNSKLLLYIIDNNSFHLVTMLEAVYSMGCHLPVVLFVQMFNSSSSGCEIPLGNSKPNSLHKFISSDFKTRQLPMKSLIDMKIKSSTTSSSSSSSGASSDFTGTNSSLSEEELSQRSSSLEFGIIPDIYQSTKRSSNTMNCSNVKSSEILSFQANAVQHMNNNTHSSSANIITVHNSSISLSQQAVNDYNRVRMYLIDLAEELNIPVFYDIETAINFCIHKLTT</sequence>
<evidence type="ECO:0000256" key="2">
    <source>
        <dbReference type="SAM" id="SignalP"/>
    </source>
</evidence>
<keyword evidence="3" id="KW-1185">Reference proteome</keyword>
<name>A0AA85JNP1_TRIRE</name>